<keyword evidence="2" id="KW-0732">Signal</keyword>
<feature type="chain" id="PRO_5043030277" description="Secreted protein" evidence="2">
    <location>
        <begin position="33"/>
        <end position="193"/>
    </location>
</feature>
<dbReference type="EMBL" id="JAYMYQ010000004">
    <property type="protein sequence ID" value="KAK7338511.1"/>
    <property type="molecule type" value="Genomic_DNA"/>
</dbReference>
<protein>
    <recommendedName>
        <fullName evidence="5">Secreted protein</fullName>
    </recommendedName>
</protein>
<evidence type="ECO:0000256" key="2">
    <source>
        <dbReference type="SAM" id="SignalP"/>
    </source>
</evidence>
<comment type="caution">
    <text evidence="3">The sequence shown here is derived from an EMBL/GenBank/DDBJ whole genome shotgun (WGS) entry which is preliminary data.</text>
</comment>
<dbReference type="AlphaFoldDB" id="A0AAN9QL31"/>
<evidence type="ECO:0008006" key="5">
    <source>
        <dbReference type="Google" id="ProtNLM"/>
    </source>
</evidence>
<feature type="signal peptide" evidence="2">
    <location>
        <begin position="1"/>
        <end position="32"/>
    </location>
</feature>
<keyword evidence="4" id="KW-1185">Reference proteome</keyword>
<accession>A0AAN9QL31</accession>
<name>A0AAN9QL31_CANGL</name>
<evidence type="ECO:0000256" key="1">
    <source>
        <dbReference type="SAM" id="MobiDB-lite"/>
    </source>
</evidence>
<dbReference type="Proteomes" id="UP001367508">
    <property type="component" value="Unassembled WGS sequence"/>
</dbReference>
<organism evidence="3 4">
    <name type="scientific">Canavalia gladiata</name>
    <name type="common">Sword bean</name>
    <name type="synonym">Dolichos gladiatus</name>
    <dbReference type="NCBI Taxonomy" id="3824"/>
    <lineage>
        <taxon>Eukaryota</taxon>
        <taxon>Viridiplantae</taxon>
        <taxon>Streptophyta</taxon>
        <taxon>Embryophyta</taxon>
        <taxon>Tracheophyta</taxon>
        <taxon>Spermatophyta</taxon>
        <taxon>Magnoliopsida</taxon>
        <taxon>eudicotyledons</taxon>
        <taxon>Gunneridae</taxon>
        <taxon>Pentapetalae</taxon>
        <taxon>rosids</taxon>
        <taxon>fabids</taxon>
        <taxon>Fabales</taxon>
        <taxon>Fabaceae</taxon>
        <taxon>Papilionoideae</taxon>
        <taxon>50 kb inversion clade</taxon>
        <taxon>NPAAA clade</taxon>
        <taxon>indigoferoid/millettioid clade</taxon>
        <taxon>Phaseoleae</taxon>
        <taxon>Canavalia</taxon>
    </lineage>
</organism>
<evidence type="ECO:0000313" key="4">
    <source>
        <dbReference type="Proteomes" id="UP001367508"/>
    </source>
</evidence>
<proteinExistence type="predicted"/>
<feature type="region of interest" description="Disordered" evidence="1">
    <location>
        <begin position="125"/>
        <end position="157"/>
    </location>
</feature>
<reference evidence="3 4" key="1">
    <citation type="submission" date="2024-01" db="EMBL/GenBank/DDBJ databases">
        <title>The genomes of 5 underutilized Papilionoideae crops provide insights into root nodulation and disease resistanc.</title>
        <authorList>
            <person name="Jiang F."/>
        </authorList>
    </citation>
    <scope>NUCLEOTIDE SEQUENCE [LARGE SCALE GENOMIC DNA]</scope>
    <source>
        <strain evidence="3">LVBAO_FW01</strain>
        <tissue evidence="3">Leaves</tissue>
    </source>
</reference>
<gene>
    <name evidence="3" type="ORF">VNO77_19123</name>
</gene>
<sequence length="193" mass="22441">MGWQQRDRLLLSWVLDMRLFIPLLLTHGRVCSIPTSVCLPASSSVSKSYDFGRRNVEKMEKHAYDDSFRDRPCVRSKMRKTVTQVYVEIMVMHCSPQQLDRLHLGKASSVWQVVYLRFRQNREYPRTRPSRAGNQGEPFKPMEPGEPFEPTDKPRARAVGKGRKLVVPLYGGEYNLCRMRRGMPLPDSSFYCL</sequence>
<evidence type="ECO:0000313" key="3">
    <source>
        <dbReference type="EMBL" id="KAK7338511.1"/>
    </source>
</evidence>